<feature type="transmembrane region" description="Helical" evidence="1">
    <location>
        <begin position="203"/>
        <end position="221"/>
    </location>
</feature>
<evidence type="ECO:0000313" key="6">
    <source>
        <dbReference type="Proteomes" id="UP000230713"/>
    </source>
</evidence>
<keyword evidence="1" id="KW-1133">Transmembrane helix</keyword>
<feature type="transmembrane region" description="Helical" evidence="1">
    <location>
        <begin position="144"/>
        <end position="166"/>
    </location>
</feature>
<evidence type="ECO:0000256" key="1">
    <source>
        <dbReference type="SAM" id="Phobius"/>
    </source>
</evidence>
<name>A0A2G9LIS6_HUBC1</name>
<evidence type="ECO:0000313" key="2">
    <source>
        <dbReference type="EMBL" id="PIN66453.1"/>
    </source>
</evidence>
<dbReference type="Proteomes" id="UP000229789">
    <property type="component" value="Unassembled WGS sequence"/>
</dbReference>
<comment type="caution">
    <text evidence="2">The sequence shown here is derived from an EMBL/GenBank/DDBJ whole genome shotgun (WGS) entry which is preliminary data.</text>
</comment>
<organism evidence="2 5">
    <name type="scientific">Huberarchaeum crystalense</name>
    <dbReference type="NCBI Taxonomy" id="2014257"/>
    <lineage>
        <taxon>Archaea</taxon>
        <taxon>Candidatus Huberarchaeota</taxon>
        <taxon>Candidatus Huberarchaeia</taxon>
        <taxon>Candidatus Huberarchaeales</taxon>
        <taxon>Candidatus Huberarchaeaceae</taxon>
        <taxon>Candidatus Huberarchaeum</taxon>
    </lineage>
</organism>
<feature type="transmembrane region" description="Helical" evidence="1">
    <location>
        <begin position="178"/>
        <end position="197"/>
    </location>
</feature>
<proteinExistence type="predicted"/>
<accession>A0A2H9RE69</accession>
<feature type="transmembrane region" description="Helical" evidence="1">
    <location>
        <begin position="39"/>
        <end position="58"/>
    </location>
</feature>
<accession>A0A2G9LIS6</accession>
<evidence type="ECO:0000313" key="3">
    <source>
        <dbReference type="EMBL" id="PIV13723.1"/>
    </source>
</evidence>
<sequence>MVQNKYSKTILSSLLLSMIFAFLFWGGIFSLTSKFNIEWLVFSALVAIIIVSIYYFVFRYLATKYDYIHEHEFLWKPALVSFVAGALLHLPIAIVSRERLNDNYTKKYITPNYGQQKEGYIYLLGSEIYLLFLVILLFLPQNSFISYVFFGGAIFAFWQIAPLVSFAYVKIKAVKTPYLWLLLLYFLWFFVLLSKLLQKELAIFVFFALVFSVLYMVYYKIPNI</sequence>
<feature type="transmembrane region" description="Helical" evidence="1">
    <location>
        <begin position="119"/>
        <end position="138"/>
    </location>
</feature>
<dbReference type="EMBL" id="PCUF01000035">
    <property type="protein sequence ID" value="PIN66453.1"/>
    <property type="molecule type" value="Genomic_DNA"/>
</dbReference>
<dbReference type="AlphaFoldDB" id="A0A2G9LIS6"/>
<keyword evidence="1" id="KW-0472">Membrane</keyword>
<accession>A0A2H9M2E4</accession>
<evidence type="ECO:0000313" key="4">
    <source>
        <dbReference type="EMBL" id="PJC01657.1"/>
    </source>
</evidence>
<dbReference type="EMBL" id="PEUT01000034">
    <property type="protein sequence ID" value="PIV13723.1"/>
    <property type="molecule type" value="Genomic_DNA"/>
</dbReference>
<protein>
    <submittedName>
        <fullName evidence="2">Uncharacterized protein</fullName>
    </submittedName>
</protein>
<reference evidence="2 5" key="1">
    <citation type="submission" date="2017-09" db="EMBL/GenBank/DDBJ databases">
        <title>Depth-based differentiation of microbial function through sediment-hosted aquifers and enrichment of novel symbionts in the deep terrestrial subsurface.</title>
        <authorList>
            <person name="Probst A.J."/>
            <person name="Ladd B."/>
            <person name="Jarett J.K."/>
            <person name="Geller-Mcgrath D.E."/>
            <person name="Sieber C.M."/>
            <person name="Emerson J.B."/>
            <person name="Anantharaman K."/>
            <person name="Thomas B.C."/>
            <person name="Malmstrom R."/>
            <person name="Stieglmeier M."/>
            <person name="Klingl A."/>
            <person name="Woyke T."/>
            <person name="Ryan C.M."/>
            <person name="Banfield J.F."/>
        </authorList>
    </citation>
    <scope>NUCLEOTIDE SEQUENCE [LARGE SCALE GENOMIC DNA]</scope>
    <source>
        <strain evidence="3">CG03_land_8_20_14_0_80_31_114</strain>
        <strain evidence="2">CG18_big_fil_WC_8_21_14_2_50_31_19</strain>
        <strain evidence="4">CG_4_9_14_0_8_um_filter_31_21</strain>
    </source>
</reference>
<feature type="transmembrane region" description="Helical" evidence="1">
    <location>
        <begin position="12"/>
        <end position="32"/>
    </location>
</feature>
<feature type="transmembrane region" description="Helical" evidence="1">
    <location>
        <begin position="78"/>
        <end position="98"/>
    </location>
</feature>
<dbReference type="EMBL" id="PFSX01000014">
    <property type="protein sequence ID" value="PJC01657.1"/>
    <property type="molecule type" value="Genomic_DNA"/>
</dbReference>
<keyword evidence="1" id="KW-0812">Transmembrane</keyword>
<dbReference type="Proteomes" id="UP000230713">
    <property type="component" value="Unassembled WGS sequence"/>
</dbReference>
<evidence type="ECO:0000313" key="7">
    <source>
        <dbReference type="Proteomes" id="UP000231232"/>
    </source>
</evidence>
<gene>
    <name evidence="4" type="ORF">CO072_00530</name>
    <name evidence="3" type="ORF">COS45_01365</name>
    <name evidence="2" type="ORF">COW69_02215</name>
</gene>
<evidence type="ECO:0000313" key="5">
    <source>
        <dbReference type="Proteomes" id="UP000229789"/>
    </source>
</evidence>
<dbReference type="Proteomes" id="UP000231232">
    <property type="component" value="Unassembled WGS sequence"/>
</dbReference>
<reference evidence="6 7" key="2">
    <citation type="submission" date="2017-09" db="EMBL/GenBank/DDBJ databases">
        <title>Depth-based differentiation of microbial function through sediment-hosted aquifers and enrichment of novel symbionts in the deep terrestrial subsurface.</title>
        <authorList>
            <person name="Probst A.J."/>
            <person name="Ladd B."/>
            <person name="Jarett J.K."/>
            <person name="Geller-Mcgrath D.E."/>
            <person name="Sieber C.M.K."/>
            <person name="Emerson J.B."/>
            <person name="Anantharaman K."/>
            <person name="Thomas B.C."/>
            <person name="Malmstrom R."/>
            <person name="Stieglmeier M."/>
            <person name="Klingl A."/>
            <person name="Woyke T."/>
            <person name="Ryan C.M."/>
            <person name="Banfield J.F."/>
        </authorList>
    </citation>
    <scope>NUCLEOTIDE SEQUENCE [LARGE SCALE GENOMIC DNA]</scope>
</reference>